<proteinExistence type="predicted"/>
<organism evidence="2 3">
    <name type="scientific">Knipowitschia caucasica</name>
    <name type="common">Caucasian dwarf goby</name>
    <name type="synonym">Pomatoschistus caucasicus</name>
    <dbReference type="NCBI Taxonomy" id="637954"/>
    <lineage>
        <taxon>Eukaryota</taxon>
        <taxon>Metazoa</taxon>
        <taxon>Chordata</taxon>
        <taxon>Craniata</taxon>
        <taxon>Vertebrata</taxon>
        <taxon>Euteleostomi</taxon>
        <taxon>Actinopterygii</taxon>
        <taxon>Neopterygii</taxon>
        <taxon>Teleostei</taxon>
        <taxon>Neoteleostei</taxon>
        <taxon>Acanthomorphata</taxon>
        <taxon>Gobiaria</taxon>
        <taxon>Gobiiformes</taxon>
        <taxon>Gobioidei</taxon>
        <taxon>Gobiidae</taxon>
        <taxon>Gobiinae</taxon>
        <taxon>Knipowitschia</taxon>
    </lineage>
</organism>
<gene>
    <name evidence="2" type="ORF">KC01_LOCUS38873</name>
</gene>
<keyword evidence="3" id="KW-1185">Reference proteome</keyword>
<protein>
    <submittedName>
        <fullName evidence="2">Uncharacterized protein</fullName>
    </submittedName>
</protein>
<evidence type="ECO:0000256" key="1">
    <source>
        <dbReference type="SAM" id="MobiDB-lite"/>
    </source>
</evidence>
<accession>A0AAV2MH89</accession>
<feature type="compositionally biased region" description="Polar residues" evidence="1">
    <location>
        <begin position="308"/>
        <end position="321"/>
    </location>
</feature>
<dbReference type="Proteomes" id="UP001497482">
    <property type="component" value="Chromosome 8"/>
</dbReference>
<feature type="region of interest" description="Disordered" evidence="1">
    <location>
        <begin position="18"/>
        <end position="56"/>
    </location>
</feature>
<reference evidence="2 3" key="1">
    <citation type="submission" date="2024-04" db="EMBL/GenBank/DDBJ databases">
        <authorList>
            <person name="Waldvogel A.-M."/>
            <person name="Schoenle A."/>
        </authorList>
    </citation>
    <scope>NUCLEOTIDE SEQUENCE [LARGE SCALE GENOMIC DNA]</scope>
</reference>
<dbReference type="EMBL" id="OZ035830">
    <property type="protein sequence ID" value="CAL1612561.1"/>
    <property type="molecule type" value="Genomic_DNA"/>
</dbReference>
<evidence type="ECO:0000313" key="3">
    <source>
        <dbReference type="Proteomes" id="UP001497482"/>
    </source>
</evidence>
<name>A0AAV2MH89_KNICA</name>
<dbReference type="AlphaFoldDB" id="A0AAV2MH89"/>
<feature type="region of interest" description="Disordered" evidence="1">
    <location>
        <begin position="289"/>
        <end position="321"/>
    </location>
</feature>
<feature type="compositionally biased region" description="Polar residues" evidence="1">
    <location>
        <begin position="22"/>
        <end position="33"/>
    </location>
</feature>
<sequence length="321" mass="32692">MSAILDCLAAVPPLVAVPGITGDNQADPGQTQARPRPDPDQTQTRPRPDPDPSLSLFLPEPVLSPPAWGLFLLQPGVSFSSSLGSLSPPAWGLFLLQPGVSFSSSLRVSFSSSLGSLSPPASGSLSPPAWGLSLLQPGVSFSSSLGSLSPPASGSLSPPAWGLSLLQPQGLSLLQPGVSLSSSLGSLSPPAWGLSLLQPGVSFSFSLSPPAWGLSLFRAGAAGLALTQSSGAAERIPPHVRQAGAWRSWFPGEWGFSLQGPCGGKADKAATSAQQQRVCGAGLVRRVSNGGGRVRRRPLSSPGLTPPSALTSRHSISSHGG</sequence>
<evidence type="ECO:0000313" key="2">
    <source>
        <dbReference type="EMBL" id="CAL1612561.1"/>
    </source>
</evidence>